<gene>
    <name evidence="1" type="ORF">GLYMA_16G123300</name>
</gene>
<evidence type="ECO:0000313" key="2">
    <source>
        <dbReference type="EnsemblPlants" id="KRH08002"/>
    </source>
</evidence>
<evidence type="ECO:0000313" key="3">
    <source>
        <dbReference type="Proteomes" id="UP000008827"/>
    </source>
</evidence>
<dbReference type="AlphaFoldDB" id="A0A0R0FX23"/>
<dbReference type="EMBL" id="CM000849">
    <property type="protein sequence ID" value="KRH08002.1"/>
    <property type="molecule type" value="Genomic_DNA"/>
</dbReference>
<dbReference type="InParanoid" id="A0A0R0FX23"/>
<reference evidence="1" key="3">
    <citation type="submission" date="2018-07" db="EMBL/GenBank/DDBJ databases">
        <title>WGS assembly of Glycine max.</title>
        <authorList>
            <person name="Schmutz J."/>
            <person name="Cannon S."/>
            <person name="Schlueter J."/>
            <person name="Ma J."/>
            <person name="Mitros T."/>
            <person name="Nelson W."/>
            <person name="Hyten D."/>
            <person name="Song Q."/>
            <person name="Thelen J."/>
            <person name="Cheng J."/>
            <person name="Xu D."/>
            <person name="Hellsten U."/>
            <person name="May G."/>
            <person name="Yu Y."/>
            <person name="Sakurai T."/>
            <person name="Umezawa T."/>
            <person name="Bhattacharyya M."/>
            <person name="Sandhu D."/>
            <person name="Valliyodan B."/>
            <person name="Lindquist E."/>
            <person name="Peto M."/>
            <person name="Grant D."/>
            <person name="Shu S."/>
            <person name="Goodstein D."/>
            <person name="Barry K."/>
            <person name="Futrell-Griggs M."/>
            <person name="Abernathy B."/>
            <person name="Du J."/>
            <person name="Tian Z."/>
            <person name="Zhu L."/>
            <person name="Gill N."/>
            <person name="Joshi T."/>
            <person name="Libault M."/>
            <person name="Sethuraman A."/>
            <person name="Zhang X."/>
            <person name="Shinozaki K."/>
            <person name="Nguyen H."/>
            <person name="Wing R."/>
            <person name="Cregan P."/>
            <person name="Specht J."/>
            <person name="Grimwood J."/>
            <person name="Rokhsar D."/>
            <person name="Stacey G."/>
            <person name="Shoemaker R."/>
            <person name="Jackson S."/>
        </authorList>
    </citation>
    <scope>NUCLEOTIDE SEQUENCE</scope>
    <source>
        <tissue evidence="1">Callus</tissue>
    </source>
</reference>
<dbReference type="Gramene" id="KRH08002">
    <property type="protein sequence ID" value="KRH08002"/>
    <property type="gene ID" value="GLYMA_16G123300"/>
</dbReference>
<keyword evidence="3" id="KW-1185">Reference proteome</keyword>
<protein>
    <submittedName>
        <fullName evidence="1 2">Uncharacterized protein</fullName>
    </submittedName>
</protein>
<reference evidence="1 2" key="1">
    <citation type="journal article" date="2010" name="Nature">
        <title>Genome sequence of the palaeopolyploid soybean.</title>
        <authorList>
            <person name="Schmutz J."/>
            <person name="Cannon S.B."/>
            <person name="Schlueter J."/>
            <person name="Ma J."/>
            <person name="Mitros T."/>
            <person name="Nelson W."/>
            <person name="Hyten D.L."/>
            <person name="Song Q."/>
            <person name="Thelen J.J."/>
            <person name="Cheng J."/>
            <person name="Xu D."/>
            <person name="Hellsten U."/>
            <person name="May G.D."/>
            <person name="Yu Y."/>
            <person name="Sakurai T."/>
            <person name="Umezawa T."/>
            <person name="Bhattacharyya M.K."/>
            <person name="Sandhu D."/>
            <person name="Valliyodan B."/>
            <person name="Lindquist E."/>
            <person name="Peto M."/>
            <person name="Grant D."/>
            <person name="Shu S."/>
            <person name="Goodstein D."/>
            <person name="Barry K."/>
            <person name="Futrell-Griggs M."/>
            <person name="Abernathy B."/>
            <person name="Du J."/>
            <person name="Tian Z."/>
            <person name="Zhu L."/>
            <person name="Gill N."/>
            <person name="Joshi T."/>
            <person name="Libault M."/>
            <person name="Sethuraman A."/>
            <person name="Zhang X.-C."/>
            <person name="Shinozaki K."/>
            <person name="Nguyen H.T."/>
            <person name="Wing R.A."/>
            <person name="Cregan P."/>
            <person name="Specht J."/>
            <person name="Grimwood J."/>
            <person name="Rokhsar D."/>
            <person name="Stacey G."/>
            <person name="Shoemaker R.C."/>
            <person name="Jackson S.A."/>
        </authorList>
    </citation>
    <scope>NUCLEOTIDE SEQUENCE</scope>
    <source>
        <strain evidence="2">cv. Williams 82</strain>
        <tissue evidence="1">Callus</tissue>
    </source>
</reference>
<accession>A0A0R0FX23</accession>
<dbReference type="Proteomes" id="UP000008827">
    <property type="component" value="Chromosome 16"/>
</dbReference>
<proteinExistence type="predicted"/>
<dbReference type="EnsemblPlants" id="KRH08002">
    <property type="protein sequence ID" value="KRH08002"/>
    <property type="gene ID" value="GLYMA_16G123300"/>
</dbReference>
<organism evidence="1">
    <name type="scientific">Glycine max</name>
    <name type="common">Soybean</name>
    <name type="synonym">Glycine hispida</name>
    <dbReference type="NCBI Taxonomy" id="3847"/>
    <lineage>
        <taxon>Eukaryota</taxon>
        <taxon>Viridiplantae</taxon>
        <taxon>Streptophyta</taxon>
        <taxon>Embryophyta</taxon>
        <taxon>Tracheophyta</taxon>
        <taxon>Spermatophyta</taxon>
        <taxon>Magnoliopsida</taxon>
        <taxon>eudicotyledons</taxon>
        <taxon>Gunneridae</taxon>
        <taxon>Pentapetalae</taxon>
        <taxon>rosids</taxon>
        <taxon>fabids</taxon>
        <taxon>Fabales</taxon>
        <taxon>Fabaceae</taxon>
        <taxon>Papilionoideae</taxon>
        <taxon>50 kb inversion clade</taxon>
        <taxon>NPAAA clade</taxon>
        <taxon>indigoferoid/millettioid clade</taxon>
        <taxon>Phaseoleae</taxon>
        <taxon>Glycine</taxon>
        <taxon>Glycine subgen. Soja</taxon>
    </lineage>
</organism>
<reference evidence="2" key="2">
    <citation type="submission" date="2018-02" db="UniProtKB">
        <authorList>
            <consortium name="EnsemblPlants"/>
        </authorList>
    </citation>
    <scope>IDENTIFICATION</scope>
    <source>
        <strain evidence="2">Williams 82</strain>
    </source>
</reference>
<name>A0A0R0FX23_SOYBN</name>
<sequence>MDNEIVNCIDVESANQCIQTPCDCQHKYIFLFKVIAVLGMPRTIAACPSPLVQPDIMRVNYFLSEFL</sequence>
<evidence type="ECO:0000313" key="1">
    <source>
        <dbReference type="EMBL" id="KRH08002.1"/>
    </source>
</evidence>